<reference evidence="1 2" key="1">
    <citation type="submission" date="2019-07" db="EMBL/GenBank/DDBJ databases">
        <title>Genome sequencing of lignin-degrading bacterial isolates.</title>
        <authorList>
            <person name="Gladden J."/>
        </authorList>
    </citation>
    <scope>NUCLEOTIDE SEQUENCE [LARGE SCALE GENOMIC DNA]</scope>
    <source>
        <strain evidence="1 2">J45</strain>
    </source>
</reference>
<accession>A0A562E4M0</accession>
<proteinExistence type="predicted"/>
<evidence type="ECO:0000313" key="2">
    <source>
        <dbReference type="Proteomes" id="UP000317573"/>
    </source>
</evidence>
<comment type="caution">
    <text evidence="1">The sequence shown here is derived from an EMBL/GenBank/DDBJ whole genome shotgun (WGS) entry which is preliminary data.</text>
</comment>
<organism evidence="1 2">
    <name type="scientific">Rhodococcus rhodochrous J45</name>
    <dbReference type="NCBI Taxonomy" id="935266"/>
    <lineage>
        <taxon>Bacteria</taxon>
        <taxon>Bacillati</taxon>
        <taxon>Actinomycetota</taxon>
        <taxon>Actinomycetes</taxon>
        <taxon>Mycobacteriales</taxon>
        <taxon>Nocardiaceae</taxon>
        <taxon>Rhodococcus</taxon>
    </lineage>
</organism>
<name>A0A562E4M0_RHORH</name>
<evidence type="ECO:0000313" key="1">
    <source>
        <dbReference type="EMBL" id="TWH16638.1"/>
    </source>
</evidence>
<sequence length="125" mass="14541">MRDVPFHLEAAVRRIQDAGYTIDTHRIRADHVSNGDWDTRIDVDEALMSRLAGTDTASDSLRAFASRVDAGTAEWHDIERILRTLPPEVTELKTSKHYRWCWDYQPPAARPVEDEPEPYRVPWQR</sequence>
<protein>
    <submittedName>
        <fullName evidence="1">Uncharacterized protein</fullName>
    </submittedName>
</protein>
<gene>
    <name evidence="1" type="ORF">L618_002200000480</name>
</gene>
<dbReference type="AlphaFoldDB" id="A0A562E4M0"/>
<dbReference type="Proteomes" id="UP000317573">
    <property type="component" value="Unassembled WGS sequence"/>
</dbReference>
<dbReference type="EMBL" id="VLJT01000020">
    <property type="protein sequence ID" value="TWH16638.1"/>
    <property type="molecule type" value="Genomic_DNA"/>
</dbReference>